<gene>
    <name evidence="2" type="primary">LOC107948033</name>
</gene>
<proteinExistence type="predicted"/>
<reference evidence="2" key="2">
    <citation type="submission" date="2025-08" db="UniProtKB">
        <authorList>
            <consortium name="RefSeq"/>
        </authorList>
    </citation>
    <scope>IDENTIFICATION</scope>
</reference>
<dbReference type="AlphaFoldDB" id="A0A1U8NJ25"/>
<dbReference type="GeneID" id="107948033"/>
<dbReference type="InterPro" id="IPR021109">
    <property type="entry name" value="Peptidase_aspartic_dom_sf"/>
</dbReference>
<dbReference type="OrthoDB" id="849129at2759"/>
<dbReference type="PaxDb" id="3635-A0A1U8NJ25"/>
<dbReference type="CDD" id="cd00303">
    <property type="entry name" value="retropepsin_like"/>
    <property type="match status" value="1"/>
</dbReference>
<evidence type="ECO:0000313" key="1">
    <source>
        <dbReference type="Proteomes" id="UP000818029"/>
    </source>
</evidence>
<accession>A0A1U8NJ25</accession>
<dbReference type="PANTHER" id="PTHR15503">
    <property type="entry name" value="LDOC1 RELATED"/>
    <property type="match status" value="1"/>
</dbReference>
<sequence>MVRLEGNGLSHGQRALSRGAGHTKVRYPALVFAAHRREDGDASDVIIDIRSIQSYIACTVSKTLGILVESTMSEVTVLSLLEQSVKVNKLFREVLLEIQGVIFLVDLMELPFREFDLILEMDWLVKHRVSLDCATKRMVLRTVEDGKVVVIRERQNYLLNVISALRAERLLRKGYEALPPNCEVEFGIELLPGTSPVSITLYRMAPKELGELKAQI</sequence>
<protein>
    <submittedName>
        <fullName evidence="2">Uncharacterized protein</fullName>
    </submittedName>
</protein>
<keyword evidence="1" id="KW-1185">Reference proteome</keyword>
<dbReference type="KEGG" id="ghi:107948033"/>
<dbReference type="RefSeq" id="XP_016738003.1">
    <property type="nucleotide sequence ID" value="XM_016882514.1"/>
</dbReference>
<organism evidence="1 2">
    <name type="scientific">Gossypium hirsutum</name>
    <name type="common">Upland cotton</name>
    <name type="synonym">Gossypium mexicanum</name>
    <dbReference type="NCBI Taxonomy" id="3635"/>
    <lineage>
        <taxon>Eukaryota</taxon>
        <taxon>Viridiplantae</taxon>
        <taxon>Streptophyta</taxon>
        <taxon>Embryophyta</taxon>
        <taxon>Tracheophyta</taxon>
        <taxon>Spermatophyta</taxon>
        <taxon>Magnoliopsida</taxon>
        <taxon>eudicotyledons</taxon>
        <taxon>Gunneridae</taxon>
        <taxon>Pentapetalae</taxon>
        <taxon>rosids</taxon>
        <taxon>malvids</taxon>
        <taxon>Malvales</taxon>
        <taxon>Malvaceae</taxon>
        <taxon>Malvoideae</taxon>
        <taxon>Gossypium</taxon>
    </lineage>
</organism>
<dbReference type="Proteomes" id="UP000818029">
    <property type="component" value="Chromosome A09"/>
</dbReference>
<dbReference type="InterPro" id="IPR032567">
    <property type="entry name" value="RTL1-rel"/>
</dbReference>
<dbReference type="PANTHER" id="PTHR15503:SF45">
    <property type="entry name" value="RNA-DIRECTED DNA POLYMERASE HOMOLOG"/>
    <property type="match status" value="1"/>
</dbReference>
<evidence type="ECO:0000313" key="2">
    <source>
        <dbReference type="RefSeq" id="XP_016738003.1"/>
    </source>
</evidence>
<dbReference type="Pfam" id="PF08284">
    <property type="entry name" value="RVP_2"/>
    <property type="match status" value="1"/>
</dbReference>
<name>A0A1U8NJ25_GOSHI</name>
<reference evidence="1" key="1">
    <citation type="journal article" date="2020" name="Nat. Genet.">
        <title>Genomic diversifications of five Gossypium allopolyploid species and their impact on cotton improvement.</title>
        <authorList>
            <person name="Chen Z.J."/>
            <person name="Sreedasyam A."/>
            <person name="Ando A."/>
            <person name="Song Q."/>
            <person name="De Santiago L.M."/>
            <person name="Hulse-Kemp A.M."/>
            <person name="Ding M."/>
            <person name="Ye W."/>
            <person name="Kirkbride R.C."/>
            <person name="Jenkins J."/>
            <person name="Plott C."/>
            <person name="Lovell J."/>
            <person name="Lin Y.M."/>
            <person name="Vaughn R."/>
            <person name="Liu B."/>
            <person name="Simpson S."/>
            <person name="Scheffler B.E."/>
            <person name="Wen L."/>
            <person name="Saski C.A."/>
            <person name="Grover C.E."/>
            <person name="Hu G."/>
            <person name="Conover J.L."/>
            <person name="Carlson J.W."/>
            <person name="Shu S."/>
            <person name="Boston L.B."/>
            <person name="Williams M."/>
            <person name="Peterson D.G."/>
            <person name="McGee K."/>
            <person name="Jones D.C."/>
            <person name="Wendel J.F."/>
            <person name="Stelly D.M."/>
            <person name="Grimwood J."/>
            <person name="Schmutz J."/>
        </authorList>
    </citation>
    <scope>NUCLEOTIDE SEQUENCE [LARGE SCALE GENOMIC DNA]</scope>
    <source>
        <strain evidence="1">cv. TM-1</strain>
    </source>
</reference>
<dbReference type="Gene3D" id="2.40.70.10">
    <property type="entry name" value="Acid Proteases"/>
    <property type="match status" value="1"/>
</dbReference>